<feature type="region of interest" description="Disordered" evidence="1">
    <location>
        <begin position="102"/>
        <end position="122"/>
    </location>
</feature>
<dbReference type="AlphaFoldDB" id="A0A9P8P8R7"/>
<dbReference type="EMBL" id="JAEUBF010001392">
    <property type="protein sequence ID" value="KAH3667014.1"/>
    <property type="molecule type" value="Genomic_DNA"/>
</dbReference>
<evidence type="ECO:0000256" key="1">
    <source>
        <dbReference type="SAM" id="MobiDB-lite"/>
    </source>
</evidence>
<name>A0A9P8P8R7_9ASCO</name>
<reference evidence="2" key="1">
    <citation type="journal article" date="2021" name="Open Biol.">
        <title>Shared evolutionary footprints suggest mitochondrial oxidative damage underlies multiple complex I losses in fungi.</title>
        <authorList>
            <person name="Schikora-Tamarit M.A."/>
            <person name="Marcet-Houben M."/>
            <person name="Nosek J."/>
            <person name="Gabaldon T."/>
        </authorList>
    </citation>
    <scope>NUCLEOTIDE SEQUENCE</scope>
    <source>
        <strain evidence="2">CBS6341</strain>
    </source>
</reference>
<feature type="compositionally biased region" description="Polar residues" evidence="1">
    <location>
        <begin position="110"/>
        <end position="122"/>
    </location>
</feature>
<protein>
    <submittedName>
        <fullName evidence="2">Uncharacterized protein</fullName>
    </submittedName>
</protein>
<organism evidence="2 3">
    <name type="scientific">Wickerhamomyces mucosus</name>
    <dbReference type="NCBI Taxonomy" id="1378264"/>
    <lineage>
        <taxon>Eukaryota</taxon>
        <taxon>Fungi</taxon>
        <taxon>Dikarya</taxon>
        <taxon>Ascomycota</taxon>
        <taxon>Saccharomycotina</taxon>
        <taxon>Saccharomycetes</taxon>
        <taxon>Phaffomycetales</taxon>
        <taxon>Wickerhamomycetaceae</taxon>
        <taxon>Wickerhamomyces</taxon>
    </lineage>
</organism>
<accession>A0A9P8P8R7</accession>
<reference evidence="2" key="2">
    <citation type="submission" date="2021-01" db="EMBL/GenBank/DDBJ databases">
        <authorList>
            <person name="Schikora-Tamarit M.A."/>
        </authorList>
    </citation>
    <scope>NUCLEOTIDE SEQUENCE</scope>
    <source>
        <strain evidence="2">CBS6341</strain>
    </source>
</reference>
<evidence type="ECO:0000313" key="3">
    <source>
        <dbReference type="Proteomes" id="UP000769528"/>
    </source>
</evidence>
<proteinExistence type="predicted"/>
<dbReference type="Proteomes" id="UP000769528">
    <property type="component" value="Unassembled WGS sequence"/>
</dbReference>
<gene>
    <name evidence="2" type="ORF">WICMUC_005361</name>
</gene>
<sequence>MVKRFGDFYLEDSSISWANSLPLEKSSSSSSASAASKPSKASNSSSSTSLDSSISSISSNFGWVDFGGMGTLGIEADFASKSKSLLSEEVAMAALAVVTSAEADDEAPGISSTWPDASAELS</sequence>
<comment type="caution">
    <text evidence="2">The sequence shown here is derived from an EMBL/GenBank/DDBJ whole genome shotgun (WGS) entry which is preliminary data.</text>
</comment>
<feature type="region of interest" description="Disordered" evidence="1">
    <location>
        <begin position="22"/>
        <end position="55"/>
    </location>
</feature>
<evidence type="ECO:0000313" key="2">
    <source>
        <dbReference type="EMBL" id="KAH3667014.1"/>
    </source>
</evidence>
<keyword evidence="3" id="KW-1185">Reference proteome</keyword>